<dbReference type="PROSITE" id="PS00622">
    <property type="entry name" value="HTH_LUXR_1"/>
    <property type="match status" value="1"/>
</dbReference>
<dbReference type="SUPFAM" id="SSF88946">
    <property type="entry name" value="Sigma2 domain of RNA polymerase sigma factors"/>
    <property type="match status" value="1"/>
</dbReference>
<keyword evidence="2" id="KW-0805">Transcription regulation</keyword>
<dbReference type="PANTHER" id="PTHR43133:SF51">
    <property type="entry name" value="RNA POLYMERASE SIGMA FACTOR"/>
    <property type="match status" value="1"/>
</dbReference>
<evidence type="ECO:0000313" key="7">
    <source>
        <dbReference type="Proteomes" id="UP001440599"/>
    </source>
</evidence>
<feature type="domain" description="HTH luxR-type" evidence="5">
    <location>
        <begin position="125"/>
        <end position="152"/>
    </location>
</feature>
<evidence type="ECO:0000313" key="6">
    <source>
        <dbReference type="EMBL" id="MEQ2455005.1"/>
    </source>
</evidence>
<sequence>MAETTREQLARRLVERESDRLLRLAYSLLNSVPDAQDVCQEVLLKRLEYAGEFEGPEHERAWLVRVTINTCKNLRRSPWRTRTVGLDTVAEQAAPFRPEEGGVLEQVQKLPAKYREVLVLYYYLGYDTNEIAAMLELRPETVRVRMNRARQKLKVELEGQGYGKLSG</sequence>
<reference evidence="6 7" key="1">
    <citation type="submission" date="2024-03" db="EMBL/GenBank/DDBJ databases">
        <title>Human intestinal bacterial collection.</title>
        <authorList>
            <person name="Pauvert C."/>
            <person name="Hitch T.C.A."/>
            <person name="Clavel T."/>
        </authorList>
    </citation>
    <scope>NUCLEOTIDE SEQUENCE [LARGE SCALE GENOMIC DNA]</scope>
    <source>
        <strain evidence="6 7">CLA-AP-H34</strain>
    </source>
</reference>
<evidence type="ECO:0000256" key="2">
    <source>
        <dbReference type="ARBA" id="ARBA00023015"/>
    </source>
</evidence>
<dbReference type="Pfam" id="PF04542">
    <property type="entry name" value="Sigma70_r2"/>
    <property type="match status" value="1"/>
</dbReference>
<organism evidence="6 7">
    <name type="scientific">Flavonifractor hominis</name>
    <dbReference type="NCBI Taxonomy" id="3133178"/>
    <lineage>
        <taxon>Bacteria</taxon>
        <taxon>Bacillati</taxon>
        <taxon>Bacillota</taxon>
        <taxon>Clostridia</taxon>
        <taxon>Eubacteriales</taxon>
        <taxon>Oscillospiraceae</taxon>
        <taxon>Flavonifractor</taxon>
    </lineage>
</organism>
<evidence type="ECO:0000256" key="4">
    <source>
        <dbReference type="ARBA" id="ARBA00023163"/>
    </source>
</evidence>
<comment type="caution">
    <text evidence="6">The sequence shown here is derived from an EMBL/GenBank/DDBJ whole genome shotgun (WGS) entry which is preliminary data.</text>
</comment>
<dbReference type="SUPFAM" id="SSF88659">
    <property type="entry name" value="Sigma3 and sigma4 domains of RNA polymerase sigma factors"/>
    <property type="match status" value="1"/>
</dbReference>
<dbReference type="Proteomes" id="UP001440599">
    <property type="component" value="Unassembled WGS sequence"/>
</dbReference>
<gene>
    <name evidence="6" type="ORF">WMO45_00590</name>
</gene>
<dbReference type="InterPro" id="IPR013324">
    <property type="entry name" value="RNA_pol_sigma_r3/r4-like"/>
</dbReference>
<dbReference type="InterPro" id="IPR014284">
    <property type="entry name" value="RNA_pol_sigma-70_dom"/>
</dbReference>
<dbReference type="CDD" id="cd06171">
    <property type="entry name" value="Sigma70_r4"/>
    <property type="match status" value="1"/>
</dbReference>
<accession>A0ABV1ELW8</accession>
<evidence type="ECO:0000259" key="5">
    <source>
        <dbReference type="PROSITE" id="PS00622"/>
    </source>
</evidence>
<dbReference type="InterPro" id="IPR013325">
    <property type="entry name" value="RNA_pol_sigma_r2"/>
</dbReference>
<dbReference type="PANTHER" id="PTHR43133">
    <property type="entry name" value="RNA POLYMERASE ECF-TYPE SIGMA FACTO"/>
    <property type="match status" value="1"/>
</dbReference>
<keyword evidence="4" id="KW-0804">Transcription</keyword>
<evidence type="ECO:0000256" key="3">
    <source>
        <dbReference type="ARBA" id="ARBA00023082"/>
    </source>
</evidence>
<evidence type="ECO:0000256" key="1">
    <source>
        <dbReference type="ARBA" id="ARBA00010641"/>
    </source>
</evidence>
<dbReference type="Gene3D" id="1.10.10.10">
    <property type="entry name" value="Winged helix-like DNA-binding domain superfamily/Winged helix DNA-binding domain"/>
    <property type="match status" value="1"/>
</dbReference>
<proteinExistence type="inferred from homology"/>
<dbReference type="InterPro" id="IPR000792">
    <property type="entry name" value="Tscrpt_reg_LuxR_C"/>
</dbReference>
<dbReference type="EMBL" id="JBBMFT010000001">
    <property type="protein sequence ID" value="MEQ2455005.1"/>
    <property type="molecule type" value="Genomic_DNA"/>
</dbReference>
<protein>
    <submittedName>
        <fullName evidence="6">Sigma-70 family RNA polymerase sigma factor</fullName>
    </submittedName>
</protein>
<dbReference type="InterPro" id="IPR039425">
    <property type="entry name" value="RNA_pol_sigma-70-like"/>
</dbReference>
<comment type="similarity">
    <text evidence="1">Belongs to the sigma-70 factor family. ECF subfamily.</text>
</comment>
<keyword evidence="3" id="KW-0731">Sigma factor</keyword>
<dbReference type="Gene3D" id="1.10.1740.10">
    <property type="match status" value="1"/>
</dbReference>
<dbReference type="InterPro" id="IPR013249">
    <property type="entry name" value="RNA_pol_sigma70_r4_t2"/>
</dbReference>
<dbReference type="RefSeq" id="WP_349138682.1">
    <property type="nucleotide sequence ID" value="NZ_JBBMFT010000001.1"/>
</dbReference>
<dbReference type="InterPro" id="IPR007627">
    <property type="entry name" value="RNA_pol_sigma70_r2"/>
</dbReference>
<keyword evidence="7" id="KW-1185">Reference proteome</keyword>
<dbReference type="NCBIfam" id="TIGR02937">
    <property type="entry name" value="sigma70-ECF"/>
    <property type="match status" value="1"/>
</dbReference>
<dbReference type="Pfam" id="PF08281">
    <property type="entry name" value="Sigma70_r4_2"/>
    <property type="match status" value="1"/>
</dbReference>
<dbReference type="InterPro" id="IPR036388">
    <property type="entry name" value="WH-like_DNA-bd_sf"/>
</dbReference>
<name>A0ABV1ELW8_9FIRM</name>